<dbReference type="Proteomes" id="UP000019426">
    <property type="component" value="Chromosome M2/40_rep1"/>
</dbReference>
<dbReference type="Pfam" id="PF00583">
    <property type="entry name" value="Acetyltransf_1"/>
    <property type="match status" value="1"/>
</dbReference>
<evidence type="ECO:0000259" key="1">
    <source>
        <dbReference type="PROSITE" id="PS51186"/>
    </source>
</evidence>
<dbReference type="HOGENOM" id="CLU_013985_34_5_9"/>
<dbReference type="PANTHER" id="PTHR13355:SF11">
    <property type="entry name" value="GLUCOSAMINE 6-PHOSPHATE N-ACETYLTRANSFERASE"/>
    <property type="match status" value="1"/>
</dbReference>
<dbReference type="STRING" id="1216932.CM240_2214"/>
<dbReference type="PATRIC" id="fig|1216932.3.peg.2198"/>
<dbReference type="SUPFAM" id="SSF55729">
    <property type="entry name" value="Acyl-CoA N-acyltransferases (Nat)"/>
    <property type="match status" value="1"/>
</dbReference>
<evidence type="ECO:0000313" key="2">
    <source>
        <dbReference type="EMBL" id="CDM69357.1"/>
    </source>
</evidence>
<dbReference type="AlphaFoldDB" id="W6S4T7"/>
<keyword evidence="3" id="KW-1185">Reference proteome</keyword>
<dbReference type="eggNOG" id="COG0456">
    <property type="taxonomic scope" value="Bacteria"/>
</dbReference>
<accession>W6S4T7</accession>
<dbReference type="InterPro" id="IPR000182">
    <property type="entry name" value="GNAT_dom"/>
</dbReference>
<reference evidence="2 3" key="1">
    <citation type="submission" date="2013-11" db="EMBL/GenBank/DDBJ databases">
        <title>Complete genome sequence of Clostridum sp. M2/40.</title>
        <authorList>
            <person name="Wibberg D."/>
            <person name="Puehler A."/>
            <person name="Schlueter A."/>
        </authorList>
    </citation>
    <scope>NUCLEOTIDE SEQUENCE [LARGE SCALE GENOMIC DNA]</scope>
    <source>
        <strain evidence="3">M2/40</strain>
    </source>
</reference>
<dbReference type="PROSITE" id="PS51186">
    <property type="entry name" value="GNAT"/>
    <property type="match status" value="1"/>
</dbReference>
<evidence type="ECO:0000313" key="3">
    <source>
        <dbReference type="Proteomes" id="UP000019426"/>
    </source>
</evidence>
<dbReference type="GO" id="GO:0004343">
    <property type="term" value="F:glucosamine 6-phosphate N-acetyltransferase activity"/>
    <property type="evidence" value="ECO:0007669"/>
    <property type="project" value="TreeGrafter"/>
</dbReference>
<sequence length="144" mass="16552">MIREINDSELSSLLELYTELGDNDMPKKDESLNFIWGSIISNKNYHIVVAKENNKIVSTCTVIIIPNLTHNQRPYALIENVVTSKEYRKKGYGTAVLNYAKDIAIKENCYKIMLLTGSKRESTLNFYKKAGYNCNDKTAFIMWL</sequence>
<gene>
    <name evidence="2" type="ORF">CM240_2214</name>
</gene>
<protein>
    <submittedName>
        <fullName evidence="2">N-Acyltransferase GCN5</fullName>
    </submittedName>
</protein>
<dbReference type="EMBL" id="HG917868">
    <property type="protein sequence ID" value="CDM69357.1"/>
    <property type="molecule type" value="Genomic_DNA"/>
</dbReference>
<dbReference type="Gene3D" id="3.40.630.30">
    <property type="match status" value="1"/>
</dbReference>
<dbReference type="KEGG" id="clt:CM240_2214"/>
<dbReference type="OrthoDB" id="9804948at2"/>
<name>W6S4T7_9CLOT</name>
<keyword evidence="2" id="KW-0012">Acyltransferase</keyword>
<organism evidence="2 3">
    <name type="scientific">Clostridium bornimense</name>
    <dbReference type="NCBI Taxonomy" id="1216932"/>
    <lineage>
        <taxon>Bacteria</taxon>
        <taxon>Bacillati</taxon>
        <taxon>Bacillota</taxon>
        <taxon>Clostridia</taxon>
        <taxon>Eubacteriales</taxon>
        <taxon>Clostridiaceae</taxon>
        <taxon>Clostridium</taxon>
    </lineage>
</organism>
<proteinExistence type="predicted"/>
<dbReference type="PANTHER" id="PTHR13355">
    <property type="entry name" value="GLUCOSAMINE 6-PHOSPHATE N-ACETYLTRANSFERASE"/>
    <property type="match status" value="1"/>
</dbReference>
<dbReference type="RefSeq" id="WP_044039102.1">
    <property type="nucleotide sequence ID" value="NZ_HG917868.1"/>
</dbReference>
<dbReference type="InterPro" id="IPR039143">
    <property type="entry name" value="GNPNAT1-like"/>
</dbReference>
<dbReference type="InterPro" id="IPR016181">
    <property type="entry name" value="Acyl_CoA_acyltransferase"/>
</dbReference>
<keyword evidence="2" id="KW-0808">Transferase</keyword>
<feature type="domain" description="N-acetyltransferase" evidence="1">
    <location>
        <begin position="1"/>
        <end position="144"/>
    </location>
</feature>
<dbReference type="CDD" id="cd04301">
    <property type="entry name" value="NAT_SF"/>
    <property type="match status" value="1"/>
</dbReference>